<dbReference type="SUPFAM" id="SSF52540">
    <property type="entry name" value="P-loop containing nucleoside triphosphate hydrolases"/>
    <property type="match status" value="1"/>
</dbReference>
<dbReference type="STRING" id="575540.Isop_1419"/>
<proteinExistence type="predicted"/>
<dbReference type="HOGENOM" id="CLU_320735_0_0_0"/>
<name>E8QY14_ISOPI</name>
<keyword evidence="1" id="KW-0175">Coiled coil</keyword>
<feature type="coiled-coil region" evidence="1">
    <location>
        <begin position="328"/>
        <end position="414"/>
    </location>
</feature>
<dbReference type="REBASE" id="31774">
    <property type="entry name" value="Ipa43644McrB2P"/>
</dbReference>
<dbReference type="eggNOG" id="COG3206">
    <property type="taxonomic scope" value="Bacteria"/>
</dbReference>
<organism evidence="2 3">
    <name type="scientific">Isosphaera pallida (strain ATCC 43644 / DSM 9630 / IS1B)</name>
    <dbReference type="NCBI Taxonomy" id="575540"/>
    <lineage>
        <taxon>Bacteria</taxon>
        <taxon>Pseudomonadati</taxon>
        <taxon>Planctomycetota</taxon>
        <taxon>Planctomycetia</taxon>
        <taxon>Isosphaerales</taxon>
        <taxon>Isosphaeraceae</taxon>
        <taxon>Isosphaera</taxon>
    </lineage>
</organism>
<dbReference type="InterPro" id="IPR027417">
    <property type="entry name" value="P-loop_NTPase"/>
</dbReference>
<dbReference type="KEGG" id="ipa:Isop_1419"/>
<evidence type="ECO:0008006" key="4">
    <source>
        <dbReference type="Google" id="ProtNLM"/>
    </source>
</evidence>
<gene>
    <name evidence="2" type="ordered locus">Isop_1419</name>
</gene>
<evidence type="ECO:0000313" key="3">
    <source>
        <dbReference type="Proteomes" id="UP000008631"/>
    </source>
</evidence>
<evidence type="ECO:0000313" key="2">
    <source>
        <dbReference type="EMBL" id="ADV62004.1"/>
    </source>
</evidence>
<protein>
    <recommendedName>
        <fullName evidence="4">AAA+ ATPase domain-containing protein</fullName>
    </recommendedName>
</protein>
<reference evidence="2 3" key="2">
    <citation type="journal article" date="2011" name="Stand. Genomic Sci.">
        <title>Complete genome sequence of Isosphaera pallida type strain (IS1B).</title>
        <authorList>
            <consortium name="US DOE Joint Genome Institute (JGI-PGF)"/>
            <person name="Goker M."/>
            <person name="Cleland D."/>
            <person name="Saunders E."/>
            <person name="Lapidus A."/>
            <person name="Nolan M."/>
            <person name="Lucas S."/>
            <person name="Hammon N."/>
            <person name="Deshpande S."/>
            <person name="Cheng J.F."/>
            <person name="Tapia R."/>
            <person name="Han C."/>
            <person name="Goodwin L."/>
            <person name="Pitluck S."/>
            <person name="Liolios K."/>
            <person name="Pagani I."/>
            <person name="Ivanova N."/>
            <person name="Mavromatis K."/>
            <person name="Pati A."/>
            <person name="Chen A."/>
            <person name="Palaniappan K."/>
            <person name="Land M."/>
            <person name="Hauser L."/>
            <person name="Chang Y.J."/>
            <person name="Jeffries C.D."/>
            <person name="Detter J.C."/>
            <person name="Beck B."/>
            <person name="Woyke T."/>
            <person name="Bristow J."/>
            <person name="Eisen J.A."/>
            <person name="Markowitz V."/>
            <person name="Hugenholtz P."/>
            <person name="Kyrpides N.C."/>
            <person name="Klenk H.P."/>
        </authorList>
    </citation>
    <scope>NUCLEOTIDE SEQUENCE [LARGE SCALE GENOMIC DNA]</scope>
    <source>
        <strain evidence="3">ATCC 43644 / DSM 9630 / IS1B</strain>
    </source>
</reference>
<dbReference type="EMBL" id="CP002353">
    <property type="protein sequence ID" value="ADV62004.1"/>
    <property type="molecule type" value="Genomic_DNA"/>
</dbReference>
<dbReference type="CDD" id="cd00636">
    <property type="entry name" value="TroA-like"/>
    <property type="match status" value="1"/>
</dbReference>
<dbReference type="InParanoid" id="E8QY14"/>
<dbReference type="AlphaFoldDB" id="E8QY14"/>
<accession>E8QY14</accession>
<dbReference type="OrthoDB" id="9781481at2"/>
<evidence type="ECO:0000256" key="1">
    <source>
        <dbReference type="SAM" id="Coils"/>
    </source>
</evidence>
<dbReference type="RefSeq" id="WP_013564292.1">
    <property type="nucleotide sequence ID" value="NC_014962.1"/>
</dbReference>
<keyword evidence="3" id="KW-1185">Reference proteome</keyword>
<dbReference type="Proteomes" id="UP000008631">
    <property type="component" value="Chromosome"/>
</dbReference>
<dbReference type="eggNOG" id="COG1401">
    <property type="taxonomic scope" value="Bacteria"/>
</dbReference>
<dbReference type="Gene3D" id="3.40.50.300">
    <property type="entry name" value="P-loop containing nucleotide triphosphate hydrolases"/>
    <property type="match status" value="1"/>
</dbReference>
<sequence length="904" mass="101493">MDGERAYYDRKRLVFVVNEAPFEIPASGTTHVNRFSVLLPLMSVDGERCETGESAFPNRGRVWWLIRDSILTEQVTPGSIWTAPLEFATKYDPQRPDNDKFQVKIHDVQPPGNDLLEILNLAEDDPDPARVQRSLPMAWSRSTTPRVFLAGRRTVIGPVRAMWNGSKKQLKFEAIAPTPGAPAEIIRLPLEVFHRLVRVERFDVRIDHPPEGAPDGHLRIELTRSNWFDLDELRLHGQVLDGSTDNQIVNWAARLAGIPRSQTQPLKDLVATLEGDAVVSNDEINARKLDRLRQIAADTQRVRDLSEEVARELAKHSEVFAKLVEQHADKLVVERVEAEVRRREAEIELQIAAKQHQLAQLEAQLREERDRHRHALDEDRKRLEAELQQQRDQLAAQHRELDTREQQVRELEEGLETRLNRVIERYDLESNRFGEDLLAAWPILRKLGFPAGGAPAIAGAVATASPNGLAAPGWIAPPFGPPAATAPVPLAVTDAADVEGPSATTSHSLPATSFPHVGASGLVQRLGRRVVPGEQLPNIDEAAFLNHFESLVAYRGFMFRREDLINFHVTVKCGGLTILAGPTGTGKSSLPRLYAEALGWERDYLHVPVRPDWLDDRDLIGAFNVLAQRFEPASCGLIERLIAAEEDRKQGGGAIFLIGLDEMNLARVEHYFAQFLSVLELPPDLRGISLFAPGQARPDDPYFPHQRVSLGENLRFLGTVNIDETTHFFSPKVLDRSQVVAFSAPDLSIPRKSARTEAPRFNPVSIQCYQRWIRTENDRDRVAASASPPPRIAGLTPPTPGLGRAFVLQLNDILGRSRLGLGYRQFDRILSYVESAKPFFTEDQALDYQISQIILPRLRPTAPHFKETLAALRALVTRDRFPRAADHLERIAEQRAEDDFFQLL</sequence>
<reference key="1">
    <citation type="submission" date="2010-11" db="EMBL/GenBank/DDBJ databases">
        <title>The complete sequence of chromosome of Isophaera pallida ATCC 43644.</title>
        <authorList>
            <consortium name="US DOE Joint Genome Institute (JGI-PGF)"/>
            <person name="Lucas S."/>
            <person name="Copeland A."/>
            <person name="Lapidus A."/>
            <person name="Bruce D."/>
            <person name="Goodwin L."/>
            <person name="Pitluck S."/>
            <person name="Kyrpides N."/>
            <person name="Mavromatis K."/>
            <person name="Pagani I."/>
            <person name="Ivanova N."/>
            <person name="Saunders E."/>
            <person name="Brettin T."/>
            <person name="Detter J.C."/>
            <person name="Han C."/>
            <person name="Tapia R."/>
            <person name="Land M."/>
            <person name="Hauser L."/>
            <person name="Markowitz V."/>
            <person name="Cheng J.-F."/>
            <person name="Hugenholtz P."/>
            <person name="Woyke T."/>
            <person name="Wu D."/>
            <person name="Eisen J.A."/>
        </authorList>
    </citation>
    <scope>NUCLEOTIDE SEQUENCE</scope>
    <source>
        <strain>ATCC 43644</strain>
    </source>
</reference>